<dbReference type="PANTHER" id="PTHR12526:SF640">
    <property type="entry name" value="COLANIC ACID BIOSYNTHESIS GLYCOSYLTRANSFERASE WCAL-RELATED"/>
    <property type="match status" value="1"/>
</dbReference>
<evidence type="ECO:0000259" key="4">
    <source>
        <dbReference type="Pfam" id="PF00534"/>
    </source>
</evidence>
<keyword evidence="7" id="KW-1185">Reference proteome</keyword>
<dbReference type="CDD" id="cd03801">
    <property type="entry name" value="GT4_PimA-like"/>
    <property type="match status" value="1"/>
</dbReference>
<dbReference type="EMBL" id="CP036298">
    <property type="protein sequence ID" value="QDV22438.1"/>
    <property type="molecule type" value="Genomic_DNA"/>
</dbReference>
<proteinExistence type="inferred from homology"/>
<keyword evidence="2 6" id="KW-0328">Glycosyltransferase</keyword>
<accession>A0A518G1F6</accession>
<dbReference type="SUPFAM" id="SSF53756">
    <property type="entry name" value="UDP-Glycosyltransferase/glycogen phosphorylase"/>
    <property type="match status" value="1"/>
</dbReference>
<dbReference type="Gene3D" id="3.40.50.2000">
    <property type="entry name" value="Glycogen Phosphorylase B"/>
    <property type="match status" value="2"/>
</dbReference>
<comment type="similarity">
    <text evidence="1">Belongs to the glycosyltransferase group 1 family. Glycosyltransferase 4 subfamily.</text>
</comment>
<name>A0A518G1F6_9BACT</name>
<dbReference type="Pfam" id="PF13579">
    <property type="entry name" value="Glyco_trans_4_4"/>
    <property type="match status" value="1"/>
</dbReference>
<dbReference type="Proteomes" id="UP000318017">
    <property type="component" value="Chromosome"/>
</dbReference>
<gene>
    <name evidence="6" type="primary">pimB_1</name>
    <name evidence="6" type="ORF">Q31a_07230</name>
</gene>
<evidence type="ECO:0000313" key="7">
    <source>
        <dbReference type="Proteomes" id="UP000318017"/>
    </source>
</evidence>
<dbReference type="InterPro" id="IPR028098">
    <property type="entry name" value="Glyco_trans_4-like_N"/>
</dbReference>
<protein>
    <submittedName>
        <fullName evidence="6">GDP-mannose-dependent alpha-(1-6)-phosphatidylinositol monomannoside mannosyltransferase</fullName>
    </submittedName>
</protein>
<keyword evidence="3 6" id="KW-0808">Transferase</keyword>
<dbReference type="PANTHER" id="PTHR12526">
    <property type="entry name" value="GLYCOSYLTRANSFERASE"/>
    <property type="match status" value="1"/>
</dbReference>
<dbReference type="InterPro" id="IPR001296">
    <property type="entry name" value="Glyco_trans_1"/>
</dbReference>
<sequence>MYCGSCLHDNALAKALIALGHDTLLVPTYTPILTDEASVARDQLFYGGLNVYLQQANPVFRWLPNWLDRFLSSPKLVNWIASRAMGTSAGNLGPLTVSMLKGMDGNQRKEVRRLCKWLNTERPDVVVFSNLLIAGCAPEIKRQLKCPVVVVLQGDDIFYDGLPPPYRERALVELRRLAQQVDRFVVHSRDYGQRMQAMLHFPPERLAIHPLSIDVADFHLPVGLDADQGLATRPPSVGYLARLAPEKGLHLLVDAFIELRRRGVVPTARLAIAGWLGPQHAKYWQEQLDKLAEAGLAGSVDYAGSVDRAGKLKFLQSIDVLCVPTSYQEPKGLFVLEALAAGVPYVQPAHGAFPELHAKHAGGHLFDPESPAELSERLEQVLADLPAARALGAEGRRRVFAHSTTIHEAERMAQLLQQLTQ</sequence>
<dbReference type="KEGG" id="ahel:Q31a_07230"/>
<organism evidence="6 7">
    <name type="scientific">Aureliella helgolandensis</name>
    <dbReference type="NCBI Taxonomy" id="2527968"/>
    <lineage>
        <taxon>Bacteria</taxon>
        <taxon>Pseudomonadati</taxon>
        <taxon>Planctomycetota</taxon>
        <taxon>Planctomycetia</taxon>
        <taxon>Pirellulales</taxon>
        <taxon>Pirellulaceae</taxon>
        <taxon>Aureliella</taxon>
    </lineage>
</organism>
<feature type="domain" description="Glycosyl transferase family 1" evidence="4">
    <location>
        <begin position="227"/>
        <end position="397"/>
    </location>
</feature>
<evidence type="ECO:0000259" key="5">
    <source>
        <dbReference type="Pfam" id="PF13579"/>
    </source>
</evidence>
<dbReference type="AlphaFoldDB" id="A0A518G1F6"/>
<reference evidence="6 7" key="1">
    <citation type="submission" date="2019-02" db="EMBL/GenBank/DDBJ databases">
        <title>Deep-cultivation of Planctomycetes and their phenomic and genomic characterization uncovers novel biology.</title>
        <authorList>
            <person name="Wiegand S."/>
            <person name="Jogler M."/>
            <person name="Boedeker C."/>
            <person name="Pinto D."/>
            <person name="Vollmers J."/>
            <person name="Rivas-Marin E."/>
            <person name="Kohn T."/>
            <person name="Peeters S.H."/>
            <person name="Heuer A."/>
            <person name="Rast P."/>
            <person name="Oberbeckmann S."/>
            <person name="Bunk B."/>
            <person name="Jeske O."/>
            <person name="Meyerdierks A."/>
            <person name="Storesund J.E."/>
            <person name="Kallscheuer N."/>
            <person name="Luecker S."/>
            <person name="Lage O.M."/>
            <person name="Pohl T."/>
            <person name="Merkel B.J."/>
            <person name="Hornburger P."/>
            <person name="Mueller R.-W."/>
            <person name="Bruemmer F."/>
            <person name="Labrenz M."/>
            <person name="Spormann A.M."/>
            <person name="Op den Camp H."/>
            <person name="Overmann J."/>
            <person name="Amann R."/>
            <person name="Jetten M.S.M."/>
            <person name="Mascher T."/>
            <person name="Medema M.H."/>
            <person name="Devos D.P."/>
            <person name="Kaster A.-K."/>
            <person name="Ovreas L."/>
            <person name="Rohde M."/>
            <person name="Galperin M.Y."/>
            <person name="Jogler C."/>
        </authorList>
    </citation>
    <scope>NUCLEOTIDE SEQUENCE [LARGE SCALE GENOMIC DNA]</scope>
    <source>
        <strain evidence="6 7">Q31a</strain>
    </source>
</reference>
<evidence type="ECO:0000256" key="3">
    <source>
        <dbReference type="ARBA" id="ARBA00022679"/>
    </source>
</evidence>
<evidence type="ECO:0000313" key="6">
    <source>
        <dbReference type="EMBL" id="QDV22438.1"/>
    </source>
</evidence>
<dbReference type="Pfam" id="PF00534">
    <property type="entry name" value="Glycos_transf_1"/>
    <property type="match status" value="1"/>
</dbReference>
<evidence type="ECO:0000256" key="1">
    <source>
        <dbReference type="ARBA" id="ARBA00009481"/>
    </source>
</evidence>
<evidence type="ECO:0000256" key="2">
    <source>
        <dbReference type="ARBA" id="ARBA00022676"/>
    </source>
</evidence>
<dbReference type="GO" id="GO:0016757">
    <property type="term" value="F:glycosyltransferase activity"/>
    <property type="evidence" value="ECO:0007669"/>
    <property type="project" value="UniProtKB-KW"/>
</dbReference>
<feature type="domain" description="Glycosyltransferase subfamily 4-like N-terminal" evidence="5">
    <location>
        <begin position="12"/>
        <end position="210"/>
    </location>
</feature>